<name>A0AAE3FPR7_9EURY</name>
<dbReference type="Pfam" id="PF23993">
    <property type="entry name" value="DUF7311"/>
    <property type="match status" value="1"/>
</dbReference>
<evidence type="ECO:0000313" key="3">
    <source>
        <dbReference type="Proteomes" id="UP001202674"/>
    </source>
</evidence>
<proteinExistence type="predicted"/>
<sequence>MIRYVLAALLTVAILGMAVIAIDATAVDNTESQLLSTASEIQAAAVDLAETEQTTPETHPNPSRVVEVTIPEASLTTVGVDHFEIEPLPEADASVVRYTLEDGTTGRELLDERIVYHEPTENRTTRVGTSGTQVLTLELRRDGSGDPVVVANPPPREAPGRVAAPVDVPEREATSVARPTVTVGYW</sequence>
<dbReference type="Proteomes" id="UP001202674">
    <property type="component" value="Unassembled WGS sequence"/>
</dbReference>
<dbReference type="EMBL" id="JAKRVY010000002">
    <property type="protein sequence ID" value="MCL9812901.1"/>
    <property type="molecule type" value="Genomic_DNA"/>
</dbReference>
<evidence type="ECO:0000313" key="2">
    <source>
        <dbReference type="EMBL" id="MCL9812901.1"/>
    </source>
</evidence>
<accession>A0AAE3FPR7</accession>
<keyword evidence="3" id="KW-1185">Reference proteome</keyword>
<evidence type="ECO:0000259" key="1">
    <source>
        <dbReference type="Pfam" id="PF23993"/>
    </source>
</evidence>
<organism evidence="2 3">
    <name type="scientific">Natranaeroarchaeum aerophilus</name>
    <dbReference type="NCBI Taxonomy" id="2917711"/>
    <lineage>
        <taxon>Archaea</taxon>
        <taxon>Methanobacteriati</taxon>
        <taxon>Methanobacteriota</taxon>
        <taxon>Stenosarchaea group</taxon>
        <taxon>Halobacteria</taxon>
        <taxon>Halobacteriales</taxon>
        <taxon>Natronoarchaeaceae</taxon>
        <taxon>Natranaeroarchaeum</taxon>
    </lineage>
</organism>
<protein>
    <recommendedName>
        <fullName evidence="1">DUF7311 domain-containing protein</fullName>
    </recommendedName>
</protein>
<reference evidence="2 3" key="1">
    <citation type="journal article" date="2022" name="Syst. Appl. Microbiol.">
        <title>Natronocalculus amylovorans gen. nov., sp. nov., and Natranaeroarchaeum aerophilus sp. nov., dominant culturable amylolytic natronoarchaea from hypersaline soda lakes in southwestern Siberia.</title>
        <authorList>
            <person name="Sorokin D.Y."/>
            <person name="Elcheninov A.G."/>
            <person name="Khizhniak T.V."/>
            <person name="Koenen M."/>
            <person name="Bale N.J."/>
            <person name="Damste J.S.S."/>
            <person name="Kublanov I.V."/>
        </authorList>
    </citation>
    <scope>NUCLEOTIDE SEQUENCE [LARGE SCALE GENOMIC DNA]</scope>
    <source>
        <strain evidence="2 3">AArc-St1-1</strain>
    </source>
</reference>
<gene>
    <name evidence="2" type="ORF">AArcSt11_04445</name>
</gene>
<dbReference type="InterPro" id="IPR055735">
    <property type="entry name" value="DUF7311"/>
</dbReference>
<feature type="domain" description="DUF7311" evidence="1">
    <location>
        <begin position="1"/>
        <end position="151"/>
    </location>
</feature>
<comment type="caution">
    <text evidence="2">The sequence shown here is derived from an EMBL/GenBank/DDBJ whole genome shotgun (WGS) entry which is preliminary data.</text>
</comment>
<dbReference type="RefSeq" id="WP_250595028.1">
    <property type="nucleotide sequence ID" value="NZ_JAKRVY010000002.1"/>
</dbReference>
<dbReference type="AlphaFoldDB" id="A0AAE3FPR7"/>